<keyword evidence="1" id="KW-0812">Transmembrane</keyword>
<feature type="transmembrane region" description="Helical" evidence="1">
    <location>
        <begin position="1160"/>
        <end position="1177"/>
    </location>
</feature>
<feature type="transmembrane region" description="Helical" evidence="1">
    <location>
        <begin position="364"/>
        <end position="384"/>
    </location>
</feature>
<feature type="transmembrane region" description="Helical" evidence="1">
    <location>
        <begin position="1237"/>
        <end position="1257"/>
    </location>
</feature>
<keyword evidence="1" id="KW-1133">Transmembrane helix</keyword>
<dbReference type="GO" id="GO:0012505">
    <property type="term" value="C:endomembrane system"/>
    <property type="evidence" value="ECO:0007669"/>
    <property type="project" value="UniProtKB-SubCell"/>
</dbReference>
<name>A0A089MHN6_PAEBO</name>
<reference evidence="4" key="1">
    <citation type="submission" date="2014-08" db="EMBL/GenBank/DDBJ databases">
        <title>Comparative genomics of the Paenibacillus odorifer group.</title>
        <authorList>
            <person name="den Bakker H.C."/>
            <person name="Tsai Y.-C.Y.-C."/>
            <person name="Martin N."/>
            <person name="Korlach J."/>
            <person name="Wiedmann M."/>
        </authorList>
    </citation>
    <scope>NUCLEOTIDE SEQUENCE [LARGE SCALE GENOMIC DNA]</scope>
    <source>
        <strain evidence="4">DSM 13188</strain>
    </source>
</reference>
<feature type="transmembrane region" description="Helical" evidence="1">
    <location>
        <begin position="983"/>
        <end position="1001"/>
    </location>
</feature>
<dbReference type="AlphaFoldDB" id="A0A089MHN6"/>
<dbReference type="HOGENOM" id="CLU_295238_0_0_9"/>
<feature type="transmembrane region" description="Helical" evidence="1">
    <location>
        <begin position="624"/>
        <end position="645"/>
    </location>
</feature>
<evidence type="ECO:0000313" key="4">
    <source>
        <dbReference type="EMBL" id="AIQ56104.1"/>
    </source>
</evidence>
<evidence type="ECO:0000256" key="1">
    <source>
        <dbReference type="SAM" id="Phobius"/>
    </source>
</evidence>
<feature type="transmembrane region" description="Helical" evidence="1">
    <location>
        <begin position="258"/>
        <end position="280"/>
    </location>
</feature>
<feature type="transmembrane region" description="Helical" evidence="1">
    <location>
        <begin position="221"/>
        <end position="238"/>
    </location>
</feature>
<keyword evidence="4" id="KW-0808">Transferase</keyword>
<evidence type="ECO:0000259" key="3">
    <source>
        <dbReference type="Pfam" id="PF16192"/>
    </source>
</evidence>
<evidence type="ECO:0000313" key="5">
    <source>
        <dbReference type="Proteomes" id="UP000029518"/>
    </source>
</evidence>
<gene>
    <name evidence="4" type="ORF">PBOR_03360</name>
</gene>
<dbReference type="InterPro" id="IPR038731">
    <property type="entry name" value="RgtA/B/C-like"/>
</dbReference>
<feature type="transmembrane region" description="Helical" evidence="1">
    <location>
        <begin position="695"/>
        <end position="714"/>
    </location>
</feature>
<dbReference type="Pfam" id="PF13231">
    <property type="entry name" value="PMT_2"/>
    <property type="match status" value="1"/>
</dbReference>
<dbReference type="KEGG" id="pbd:PBOR_03360"/>
<feature type="transmembrane region" description="Helical" evidence="1">
    <location>
        <begin position="396"/>
        <end position="414"/>
    </location>
</feature>
<feature type="transmembrane region" description="Helical" evidence="1">
    <location>
        <begin position="954"/>
        <end position="971"/>
    </location>
</feature>
<feature type="transmembrane region" description="Helical" evidence="1">
    <location>
        <begin position="1184"/>
        <end position="1201"/>
    </location>
</feature>
<protein>
    <submittedName>
        <fullName evidence="4">Glycosyl transferase</fullName>
    </submittedName>
</protein>
<feature type="transmembrane region" description="Helical" evidence="1">
    <location>
        <begin position="1207"/>
        <end position="1225"/>
    </location>
</feature>
<dbReference type="GO" id="GO:0000030">
    <property type="term" value="F:mannosyltransferase activity"/>
    <property type="evidence" value="ECO:0007669"/>
    <property type="project" value="InterPro"/>
</dbReference>
<dbReference type="InterPro" id="IPR008979">
    <property type="entry name" value="Galactose-bd-like_sf"/>
</dbReference>
<dbReference type="Proteomes" id="UP000029518">
    <property type="component" value="Chromosome"/>
</dbReference>
<dbReference type="InterPro" id="IPR027005">
    <property type="entry name" value="PMT-like"/>
</dbReference>
<dbReference type="UniPathway" id="UPA00378"/>
<evidence type="ECO:0000259" key="2">
    <source>
        <dbReference type="Pfam" id="PF13231"/>
    </source>
</evidence>
<dbReference type="EMBL" id="CP009285">
    <property type="protein sequence ID" value="AIQ56104.1"/>
    <property type="molecule type" value="Genomic_DNA"/>
</dbReference>
<dbReference type="PANTHER" id="PTHR10050">
    <property type="entry name" value="DOLICHYL-PHOSPHATE-MANNOSE--PROTEIN MANNOSYLTRANSFERASE"/>
    <property type="match status" value="1"/>
</dbReference>
<dbReference type="GO" id="GO:0016020">
    <property type="term" value="C:membrane"/>
    <property type="evidence" value="ECO:0007669"/>
    <property type="project" value="InterPro"/>
</dbReference>
<dbReference type="RefSeq" id="WP_052429308.1">
    <property type="nucleotide sequence ID" value="NZ_CP009285.1"/>
</dbReference>
<dbReference type="GO" id="GO:0006493">
    <property type="term" value="P:protein O-linked glycosylation"/>
    <property type="evidence" value="ECO:0007669"/>
    <property type="project" value="InterPro"/>
</dbReference>
<feature type="transmembrane region" description="Helical" evidence="1">
    <location>
        <begin position="1007"/>
        <end position="1025"/>
    </location>
</feature>
<keyword evidence="1" id="KW-0472">Membrane</keyword>
<proteinExistence type="predicted"/>
<dbReference type="OrthoDB" id="9776737at2"/>
<feature type="transmembrane region" description="Helical" evidence="1">
    <location>
        <begin position="932"/>
        <end position="948"/>
    </location>
</feature>
<feature type="domain" description="Protein O-mannosyl-transferase C-terminal four TM" evidence="3">
    <location>
        <begin position="1100"/>
        <end position="1277"/>
    </location>
</feature>
<organism evidence="4 5">
    <name type="scientific">Paenibacillus borealis</name>
    <dbReference type="NCBI Taxonomy" id="160799"/>
    <lineage>
        <taxon>Bacteria</taxon>
        <taxon>Bacillati</taxon>
        <taxon>Bacillota</taxon>
        <taxon>Bacilli</taxon>
        <taxon>Bacillales</taxon>
        <taxon>Paenibacillaceae</taxon>
        <taxon>Paenibacillus</taxon>
    </lineage>
</organism>
<dbReference type="SUPFAM" id="SSF49785">
    <property type="entry name" value="Galactose-binding domain-like"/>
    <property type="match status" value="1"/>
</dbReference>
<sequence>MIKNTRAAATVILMLLLFILPVTSIYAEGNLLQNPGFEEEGDGAPAGWSKDMWISGDAAGLLSVQSEDVHSGSKAAVIENLEPNHLKWVQTVTVSPDSYYKISGYVKIVSTAGEGMGANVFPVGIGGGYPATKDTAGDWQYLEFIGQTGQEQTEIGIGAALGGYANLIQGKAYFDDLSVEQLDTVPEGASIVSLDSGAPAAEADAGGESQPAETPHKVSPAKLLLISAVFSVFFALLYHRAFSSERLLNQQDVIYTRWLYVLFGVAFILRIWIGLTAQGYQNDMNTFMAWSHRLTDLGPGNFYEEGYFADYPPGYLYVLYLLSLLHGLFGFAGGSGAENVLYKLPAIISDLVLGWIIYKGARAKIGPGLAIGLMMLFLFNPAVLMDSAAWGQADSFFLIFLLLSIMGIVDRTFVRAAIFFAIATLIKPQALIFTPVLLFAYYHHRAWKQLALGAVYGLGIFALLAAPFFWNNGGFGGVIDLYKSTLSSYPYSTVNAFNLYALTDPMWSALDVTWLGIPYRIWGFVFILVAVALAAYYSFNTKDRKDLSKSYFLGMVLITVVFVFGTKMHERYLYPVLLLSLFTFIESKDRRFLTLFLGFSLTQYINVGYTLAYLNTGNNPPTDGIVLVTAITTVILAIYLLYVGYDVYIRQSTKHLPEPVTPQAALEADVLLAEGIRPIAKQDRRSPLKLQRRDWIWMIAITVLYGALALYHLGDNKSPETLWEPAASGESFYVDLGQAHQLERVNIFGGVGTGEFQLEFSQTPDNWSSPLDVSEDVGNVFIWKSQPLNVSARYVKLTVTSPGFTLNEVAFYGQEAPKTPLPIAGVTPEAATTSKRGAPANLFDEQSIIPENSNFMNSTYFDEIYHARTAYEHYHNIVPYENTHPPLGKLLIGIGMELFGVNPFGWRIIGTLFGIAMLPLIYIMAMRLFRKTTYAALAAGLFALDFMHFTQTRISTIDVYGVFFIMLMFYFMQRYYTMNFYRMPLRTTLVPLFWSGLFFGIGVASKWIVLYGGAGLAVMLALALFERYREYKAAGRLLAEGKLTGQELKAACRTADQSFWKNTIITLASCIVFFIAIPVIIYSLSFVPALSASAEGFTIKGLIDAQKNMYNYHSQLVATHPFASSWWEWPFMKRPVWFFSGGEGLPEGKASSIVTMGNPLIWWTGIFAMLAAVWLTVKRRDKNLYMIWIGFFSQYVPWMLVPRETFLYHYFAMVPFMILSIVYILKLLDSRFGDAKYLRYAYVAAAAILFVMFYPVLSGMQVNSNYIIAVLRWFPSWVF</sequence>
<feature type="transmembrane region" description="Helical" evidence="1">
    <location>
        <begin position="904"/>
        <end position="925"/>
    </location>
</feature>
<feature type="transmembrane region" description="Helical" evidence="1">
    <location>
        <begin position="314"/>
        <end position="333"/>
    </location>
</feature>
<feature type="transmembrane region" description="Helical" evidence="1">
    <location>
        <begin position="551"/>
        <end position="566"/>
    </location>
</feature>
<feature type="transmembrane region" description="Helical" evidence="1">
    <location>
        <begin position="1063"/>
        <end position="1084"/>
    </location>
</feature>
<dbReference type="Gene3D" id="2.60.120.260">
    <property type="entry name" value="Galactose-binding domain-like"/>
    <property type="match status" value="2"/>
</dbReference>
<keyword evidence="5" id="KW-1185">Reference proteome</keyword>
<dbReference type="InterPro" id="IPR032421">
    <property type="entry name" value="PMT_4TMC"/>
</dbReference>
<feature type="transmembrane region" description="Helical" evidence="1">
    <location>
        <begin position="592"/>
        <end position="612"/>
    </location>
</feature>
<accession>A0A089MHN6</accession>
<feature type="transmembrane region" description="Helical" evidence="1">
    <location>
        <begin position="340"/>
        <end position="358"/>
    </location>
</feature>
<dbReference type="Pfam" id="PF16192">
    <property type="entry name" value="PMT_4TMC"/>
    <property type="match status" value="1"/>
</dbReference>
<feature type="transmembrane region" description="Helical" evidence="1">
    <location>
        <begin position="519"/>
        <end position="539"/>
    </location>
</feature>
<feature type="transmembrane region" description="Helical" evidence="1">
    <location>
        <begin position="420"/>
        <end position="443"/>
    </location>
</feature>
<feature type="transmembrane region" description="Helical" evidence="1">
    <location>
        <begin position="450"/>
        <end position="470"/>
    </location>
</feature>
<feature type="transmembrane region" description="Helical" evidence="1">
    <location>
        <begin position="572"/>
        <end position="587"/>
    </location>
</feature>
<feature type="domain" description="Glycosyltransferase RgtA/B/C/D-like" evidence="2">
    <location>
        <begin position="884"/>
        <end position="1020"/>
    </location>
</feature>